<dbReference type="RefSeq" id="WP_010463670.1">
    <property type="nucleotide sequence ID" value="NZ_CP005960.1"/>
</dbReference>
<evidence type="ECO:0000313" key="3">
    <source>
        <dbReference type="Proteomes" id="UP000026913"/>
    </source>
</evidence>
<dbReference type="InterPro" id="IPR038643">
    <property type="entry name" value="PliI_sf"/>
</dbReference>
<dbReference type="KEGG" id="pman:OU5_2715"/>
<sequence>MNIWLAAALAAIVSLSAQAATKVTPRVERVTFEKGADAVEFNQSIQGPLTAQYRVSAKAGQILTVDLKPSNTSAYFNITAKGADYALFNGSIMGNHFMGPLPADGEYTVQVYLMRNAARRNEVANYNLSLNLSPADASDSTRPFDQTLELQGIRFHVTTEGIDDHRVLRISPQGLETDNSDFTRPLTGNVVRAEVADLDRDGSPELYVFARSPGRGLPGELVAYSANRKKSLSEIYLPPVSEDVEAAEGYQGEDEFAVVENVLVRRFPVYESADAGAGRTGKMREVRYRLMAGEAGWVLRRGEVIVY</sequence>
<dbReference type="Gene3D" id="2.40.128.460">
    <property type="entry name" value="Periplasmic lysozyme inhibitor of I-type lysozyme"/>
    <property type="match status" value="1"/>
</dbReference>
<gene>
    <name evidence="2" type="ORF">OU5_2715</name>
</gene>
<proteinExistence type="predicted"/>
<dbReference type="Gene3D" id="2.60.120.380">
    <property type="match status" value="1"/>
</dbReference>
<name>A0A024EA66_9PSED</name>
<keyword evidence="1" id="KW-0732">Signal</keyword>
<accession>A0A024EA66</accession>
<dbReference type="OrthoDB" id="964913at2"/>
<evidence type="ECO:0008006" key="4">
    <source>
        <dbReference type="Google" id="ProtNLM"/>
    </source>
</evidence>
<evidence type="ECO:0000256" key="1">
    <source>
        <dbReference type="SAM" id="SignalP"/>
    </source>
</evidence>
<dbReference type="HOGENOM" id="CLU_905751_0_0_6"/>
<protein>
    <recommendedName>
        <fullName evidence="4">Inhibitor of g-type lysozyme</fullName>
    </recommendedName>
</protein>
<dbReference type="Proteomes" id="UP000026913">
    <property type="component" value="Chromosome"/>
</dbReference>
<dbReference type="EMBL" id="CP005960">
    <property type="protein sequence ID" value="AHZ69794.1"/>
    <property type="molecule type" value="Genomic_DNA"/>
</dbReference>
<organism evidence="2 3">
    <name type="scientific">Pseudomonas mandelii JR-1</name>
    <dbReference type="NCBI Taxonomy" id="1147786"/>
    <lineage>
        <taxon>Bacteria</taxon>
        <taxon>Pseudomonadati</taxon>
        <taxon>Pseudomonadota</taxon>
        <taxon>Gammaproteobacteria</taxon>
        <taxon>Pseudomonadales</taxon>
        <taxon>Pseudomonadaceae</taxon>
        <taxon>Pseudomonas</taxon>
    </lineage>
</organism>
<evidence type="ECO:0000313" key="2">
    <source>
        <dbReference type="EMBL" id="AHZ69794.1"/>
    </source>
</evidence>
<feature type="signal peptide" evidence="1">
    <location>
        <begin position="1"/>
        <end position="19"/>
    </location>
</feature>
<dbReference type="AlphaFoldDB" id="A0A024EA66"/>
<reference evidence="2 3" key="1">
    <citation type="journal article" date="2012" name="J. Bacteriol.">
        <title>Genome sequence of cold-adapted Pseudomonas mandelii strain JR-1.</title>
        <authorList>
            <person name="Jang S.H."/>
            <person name="Kim J."/>
            <person name="Kim J."/>
            <person name="Hong S."/>
            <person name="Lee C."/>
        </authorList>
    </citation>
    <scope>NUCLEOTIDE SEQUENCE [LARGE SCALE GENOMIC DNA]</scope>
    <source>
        <strain evidence="2 3">JR-1</strain>
    </source>
</reference>
<feature type="chain" id="PRO_5001530623" description="Inhibitor of g-type lysozyme" evidence="1">
    <location>
        <begin position="20"/>
        <end position="307"/>
    </location>
</feature>